<sequence>MKQQTQNRTLSSPSDAGTQISQSPETPSESASAPSDTPTEGDDFVHIMETDEDLEMQLQWQIRHMAIHMNQYLSFLRNALRQGDDPKELMKRMKIIETDPDDRSTAFWCLVAMRDRLLTDAREIAKMIDTLEKERIRMDTGSWIAVSVSAVVSFLALGRLSLVPWGVYGFYKYIKFATIGGYQKTLRHVVDQLLNWEFGDKDRYEMQMRQFDMCELLDKMIGI</sequence>
<proteinExistence type="predicted"/>
<feature type="region of interest" description="Disordered" evidence="1">
    <location>
        <begin position="1"/>
        <end position="43"/>
    </location>
</feature>
<dbReference type="Proteomes" id="UP000324241">
    <property type="component" value="Unassembled WGS sequence"/>
</dbReference>
<evidence type="ECO:0000313" key="5">
    <source>
        <dbReference type="Proteomes" id="UP000308092"/>
    </source>
</evidence>
<gene>
    <name evidence="3" type="ORF">ATNIH1004_011457</name>
    <name evidence="4" type="ORF">EYZ11_011587</name>
</gene>
<reference evidence="3 6" key="2">
    <citation type="submission" date="2019-08" db="EMBL/GenBank/DDBJ databases">
        <title>The genome sequence of a newly discovered highly antifungal drug resistant Aspergillus species, Aspergillus tanneri NIH 1004.</title>
        <authorList>
            <person name="Mounaud S."/>
            <person name="Singh I."/>
            <person name="Joardar V."/>
            <person name="Pakala S."/>
            <person name="Pakala S."/>
            <person name="Venepally P."/>
            <person name="Chung J.K."/>
            <person name="Losada L."/>
            <person name="Nierman W.C."/>
        </authorList>
    </citation>
    <scope>NUCLEOTIDE SEQUENCE [LARGE SCALE GENOMIC DNA]</scope>
    <source>
        <strain evidence="3 6">NIH1004</strain>
    </source>
</reference>
<evidence type="ECO:0000256" key="2">
    <source>
        <dbReference type="SAM" id="Phobius"/>
    </source>
</evidence>
<keyword evidence="5" id="KW-1185">Reference proteome</keyword>
<feature type="compositionally biased region" description="Low complexity" evidence="1">
    <location>
        <begin position="21"/>
        <end position="38"/>
    </location>
</feature>
<evidence type="ECO:0000256" key="1">
    <source>
        <dbReference type="SAM" id="MobiDB-lite"/>
    </source>
</evidence>
<feature type="compositionally biased region" description="Polar residues" evidence="1">
    <location>
        <begin position="1"/>
        <end position="20"/>
    </location>
</feature>
<protein>
    <submittedName>
        <fullName evidence="4">Uncharacterized protein</fullName>
    </submittedName>
</protein>
<dbReference type="OrthoDB" id="10365406at2759"/>
<dbReference type="VEuPathDB" id="FungiDB:EYZ11_011587"/>
<accession>A0A4S3J321</accession>
<dbReference type="RefSeq" id="XP_033421874.1">
    <property type="nucleotide sequence ID" value="XM_033576019.1"/>
</dbReference>
<evidence type="ECO:0000313" key="6">
    <source>
        <dbReference type="Proteomes" id="UP000324241"/>
    </source>
</evidence>
<dbReference type="Proteomes" id="UP000308092">
    <property type="component" value="Unassembled WGS sequence"/>
</dbReference>
<dbReference type="EMBL" id="SOSA01000732">
    <property type="protein sequence ID" value="THC88972.1"/>
    <property type="molecule type" value="Genomic_DNA"/>
</dbReference>
<dbReference type="EMBL" id="QUQM01000008">
    <property type="protein sequence ID" value="KAA8642512.1"/>
    <property type="molecule type" value="Genomic_DNA"/>
</dbReference>
<keyword evidence="2" id="KW-1133">Transmembrane helix</keyword>
<reference evidence="4 5" key="1">
    <citation type="submission" date="2019-03" db="EMBL/GenBank/DDBJ databases">
        <title>The genome sequence of a newly discovered highly antifungal drug resistant Aspergillus species, Aspergillus tanneri NIH 1004.</title>
        <authorList>
            <person name="Mounaud S."/>
            <person name="Singh I."/>
            <person name="Joardar V."/>
            <person name="Pakala S."/>
            <person name="Pakala S."/>
            <person name="Venepally P."/>
            <person name="Hoover J."/>
            <person name="Nierman W."/>
            <person name="Chung J."/>
            <person name="Losada L."/>
        </authorList>
    </citation>
    <scope>NUCLEOTIDE SEQUENCE [LARGE SCALE GENOMIC DNA]</scope>
    <source>
        <strain evidence="4 5">NIH1004</strain>
    </source>
</reference>
<dbReference type="AlphaFoldDB" id="A0A4S3J321"/>
<keyword evidence="2" id="KW-0812">Transmembrane</keyword>
<name>A0A4S3J321_9EURO</name>
<keyword evidence="2" id="KW-0472">Membrane</keyword>
<comment type="caution">
    <text evidence="4">The sequence shown here is derived from an EMBL/GenBank/DDBJ whole genome shotgun (WGS) entry which is preliminary data.</text>
</comment>
<evidence type="ECO:0000313" key="4">
    <source>
        <dbReference type="EMBL" id="THC88972.1"/>
    </source>
</evidence>
<evidence type="ECO:0000313" key="3">
    <source>
        <dbReference type="EMBL" id="KAA8642512.1"/>
    </source>
</evidence>
<dbReference type="GeneID" id="54334158"/>
<feature type="transmembrane region" description="Helical" evidence="2">
    <location>
        <begin position="143"/>
        <end position="162"/>
    </location>
</feature>
<organism evidence="4 5">
    <name type="scientific">Aspergillus tanneri</name>
    <dbReference type="NCBI Taxonomy" id="1220188"/>
    <lineage>
        <taxon>Eukaryota</taxon>
        <taxon>Fungi</taxon>
        <taxon>Dikarya</taxon>
        <taxon>Ascomycota</taxon>
        <taxon>Pezizomycotina</taxon>
        <taxon>Eurotiomycetes</taxon>
        <taxon>Eurotiomycetidae</taxon>
        <taxon>Eurotiales</taxon>
        <taxon>Aspergillaceae</taxon>
        <taxon>Aspergillus</taxon>
        <taxon>Aspergillus subgen. Circumdati</taxon>
    </lineage>
</organism>